<evidence type="ECO:0000313" key="2">
    <source>
        <dbReference type="Proteomes" id="UP000319627"/>
    </source>
</evidence>
<gene>
    <name evidence="1" type="ORF">LX59_02755</name>
</gene>
<dbReference type="AlphaFoldDB" id="A0A562HZB2"/>
<reference evidence="1 2" key="1">
    <citation type="submission" date="2019-07" db="EMBL/GenBank/DDBJ databases">
        <title>Genomic Encyclopedia of Type Strains, Phase I: the one thousand microbial genomes (KMG-I) project.</title>
        <authorList>
            <person name="Kyrpides N."/>
        </authorList>
    </citation>
    <scope>NUCLEOTIDE SEQUENCE [LARGE SCALE GENOMIC DNA]</scope>
    <source>
        <strain evidence="1 2">DSM 375</strain>
    </source>
</reference>
<protein>
    <submittedName>
        <fullName evidence="1">Uncharacterized protein</fullName>
    </submittedName>
</protein>
<evidence type="ECO:0000313" key="1">
    <source>
        <dbReference type="EMBL" id="TWH64081.1"/>
    </source>
</evidence>
<dbReference type="Proteomes" id="UP000319627">
    <property type="component" value="Unassembled WGS sequence"/>
</dbReference>
<organism evidence="1 2">
    <name type="scientific">Azomonas agilis</name>
    <dbReference type="NCBI Taxonomy" id="116849"/>
    <lineage>
        <taxon>Bacteria</taxon>
        <taxon>Pseudomonadati</taxon>
        <taxon>Pseudomonadota</taxon>
        <taxon>Gammaproteobacteria</taxon>
        <taxon>Pseudomonadales</taxon>
        <taxon>Pseudomonadaceae</taxon>
        <taxon>Azomonas</taxon>
    </lineage>
</organism>
<keyword evidence="2" id="KW-1185">Reference proteome</keyword>
<dbReference type="OrthoDB" id="6904490at2"/>
<dbReference type="RefSeq" id="WP_144572816.1">
    <property type="nucleotide sequence ID" value="NZ_VLKG01000013.1"/>
</dbReference>
<proteinExistence type="predicted"/>
<name>A0A562HZB2_9GAMM</name>
<sequence length="66" mass="7922">MSRSMHDLTHNIARLYPLRDKRLDKRYRIVDELAGTTELEEITGRPRYVSTQELQNQQFWELDLAC</sequence>
<dbReference type="EMBL" id="VLKG01000013">
    <property type="protein sequence ID" value="TWH64081.1"/>
    <property type="molecule type" value="Genomic_DNA"/>
</dbReference>
<accession>A0A562HZB2</accession>
<comment type="caution">
    <text evidence="1">The sequence shown here is derived from an EMBL/GenBank/DDBJ whole genome shotgun (WGS) entry which is preliminary data.</text>
</comment>